<evidence type="ECO:0008006" key="3">
    <source>
        <dbReference type="Google" id="ProtNLM"/>
    </source>
</evidence>
<reference evidence="2" key="1">
    <citation type="journal article" date="2019" name="Int. J. Syst. Evol. Microbiol.">
        <title>The Global Catalogue of Microorganisms (GCM) 10K type strain sequencing project: providing services to taxonomists for standard genome sequencing and annotation.</title>
        <authorList>
            <consortium name="The Broad Institute Genomics Platform"/>
            <consortium name="The Broad Institute Genome Sequencing Center for Infectious Disease"/>
            <person name="Wu L."/>
            <person name="Ma J."/>
        </authorList>
    </citation>
    <scope>NUCLEOTIDE SEQUENCE [LARGE SCALE GENOMIC DNA]</scope>
    <source>
        <strain evidence="2">JCM 31696</strain>
    </source>
</reference>
<comment type="caution">
    <text evidence="1">The sequence shown here is derived from an EMBL/GenBank/DDBJ whole genome shotgun (WGS) entry which is preliminary data.</text>
</comment>
<gene>
    <name evidence="1" type="ORF">ACFQ07_11165</name>
</gene>
<evidence type="ECO:0000313" key="2">
    <source>
        <dbReference type="Proteomes" id="UP001597083"/>
    </source>
</evidence>
<name>A0ABW3CFT1_9ACTN</name>
<keyword evidence="2" id="KW-1185">Reference proteome</keyword>
<protein>
    <recommendedName>
        <fullName evidence="3">TetR/AcrR family transcriptional regulator</fullName>
    </recommendedName>
</protein>
<organism evidence="1 2">
    <name type="scientific">Actinomadura adrarensis</name>
    <dbReference type="NCBI Taxonomy" id="1819600"/>
    <lineage>
        <taxon>Bacteria</taxon>
        <taxon>Bacillati</taxon>
        <taxon>Actinomycetota</taxon>
        <taxon>Actinomycetes</taxon>
        <taxon>Streptosporangiales</taxon>
        <taxon>Thermomonosporaceae</taxon>
        <taxon>Actinomadura</taxon>
    </lineage>
</organism>
<dbReference type="Proteomes" id="UP001597083">
    <property type="component" value="Unassembled WGS sequence"/>
</dbReference>
<accession>A0ABW3CFT1</accession>
<sequence>WAQATLAVLGEQGPEPLACIMPWEWKDVCTAALTYWLVQKAEGRNVPQAGLDALATQISAFVDASRRG</sequence>
<dbReference type="EMBL" id="JBHTIR010001635">
    <property type="protein sequence ID" value="MFD0852789.1"/>
    <property type="molecule type" value="Genomic_DNA"/>
</dbReference>
<feature type="non-terminal residue" evidence="1">
    <location>
        <position position="1"/>
    </location>
</feature>
<proteinExistence type="predicted"/>
<evidence type="ECO:0000313" key="1">
    <source>
        <dbReference type="EMBL" id="MFD0852789.1"/>
    </source>
</evidence>